<gene>
    <name evidence="1" type="ORF">ACFFH4_13940</name>
</gene>
<dbReference type="EMBL" id="JBHLTR010000017">
    <property type="protein sequence ID" value="MFC0560141.1"/>
    <property type="molecule type" value="Genomic_DNA"/>
</dbReference>
<sequence length="54" mass="6174">MFVGDHPENDVEAAQRVGMIGIWKQDAQFNNRIANFIVDDLVKLPRLVKNIHSI</sequence>
<accession>A0ABV6NHD0</accession>
<dbReference type="Gene3D" id="3.40.50.1000">
    <property type="entry name" value="HAD superfamily/HAD-like"/>
    <property type="match status" value="1"/>
</dbReference>
<dbReference type="InterPro" id="IPR023214">
    <property type="entry name" value="HAD_sf"/>
</dbReference>
<evidence type="ECO:0000313" key="2">
    <source>
        <dbReference type="Proteomes" id="UP001589833"/>
    </source>
</evidence>
<evidence type="ECO:0008006" key="3">
    <source>
        <dbReference type="Google" id="ProtNLM"/>
    </source>
</evidence>
<dbReference type="Proteomes" id="UP001589833">
    <property type="component" value="Unassembled WGS sequence"/>
</dbReference>
<dbReference type="InterPro" id="IPR036412">
    <property type="entry name" value="HAD-like_sf"/>
</dbReference>
<dbReference type="RefSeq" id="WP_337956310.1">
    <property type="nucleotide sequence ID" value="NZ_JAQQWT010000002.1"/>
</dbReference>
<name>A0ABV6NHD0_9BACI</name>
<organism evidence="1 2">
    <name type="scientific">Halalkalibacter alkalisediminis</name>
    <dbReference type="NCBI Taxonomy" id="935616"/>
    <lineage>
        <taxon>Bacteria</taxon>
        <taxon>Bacillati</taxon>
        <taxon>Bacillota</taxon>
        <taxon>Bacilli</taxon>
        <taxon>Bacillales</taxon>
        <taxon>Bacillaceae</taxon>
        <taxon>Halalkalibacter</taxon>
    </lineage>
</organism>
<dbReference type="SUPFAM" id="SSF56784">
    <property type="entry name" value="HAD-like"/>
    <property type="match status" value="1"/>
</dbReference>
<comment type="caution">
    <text evidence="1">The sequence shown here is derived from an EMBL/GenBank/DDBJ whole genome shotgun (WGS) entry which is preliminary data.</text>
</comment>
<evidence type="ECO:0000313" key="1">
    <source>
        <dbReference type="EMBL" id="MFC0560141.1"/>
    </source>
</evidence>
<proteinExistence type="predicted"/>
<keyword evidence="2" id="KW-1185">Reference proteome</keyword>
<reference evidence="1 2" key="1">
    <citation type="submission" date="2024-09" db="EMBL/GenBank/DDBJ databases">
        <authorList>
            <person name="Sun Q."/>
            <person name="Mori K."/>
        </authorList>
    </citation>
    <scope>NUCLEOTIDE SEQUENCE [LARGE SCALE GENOMIC DNA]</scope>
    <source>
        <strain evidence="1 2">NCAIM B.02301</strain>
    </source>
</reference>
<protein>
    <recommendedName>
        <fullName evidence="3">HAD family hydrolase</fullName>
    </recommendedName>
</protein>